<keyword evidence="6 9" id="KW-0648">Protein biosynthesis</keyword>
<dbReference type="Pfam" id="PF13603">
    <property type="entry name" value="tRNA-synt_1_2"/>
    <property type="match status" value="1"/>
</dbReference>
<evidence type="ECO:0000313" key="16">
    <source>
        <dbReference type="Proteomes" id="UP000031572"/>
    </source>
</evidence>
<comment type="catalytic activity">
    <reaction evidence="8 9">
        <text>tRNA(Leu) + L-leucine + ATP = L-leucyl-tRNA(Leu) + AMP + diphosphate</text>
        <dbReference type="Rhea" id="RHEA:11688"/>
        <dbReference type="Rhea" id="RHEA-COMP:9613"/>
        <dbReference type="Rhea" id="RHEA-COMP:9622"/>
        <dbReference type="ChEBI" id="CHEBI:30616"/>
        <dbReference type="ChEBI" id="CHEBI:33019"/>
        <dbReference type="ChEBI" id="CHEBI:57427"/>
        <dbReference type="ChEBI" id="CHEBI:78442"/>
        <dbReference type="ChEBI" id="CHEBI:78494"/>
        <dbReference type="ChEBI" id="CHEBI:456215"/>
        <dbReference type="EC" id="6.1.1.4"/>
    </reaction>
</comment>
<dbReference type="PANTHER" id="PTHR43740">
    <property type="entry name" value="LEUCYL-TRNA SYNTHETASE"/>
    <property type="match status" value="1"/>
</dbReference>
<evidence type="ECO:0000256" key="9">
    <source>
        <dbReference type="HAMAP-Rule" id="MF_00049"/>
    </source>
</evidence>
<feature type="domain" description="Methionyl/Leucyl tRNA synthetase" evidence="13">
    <location>
        <begin position="44"/>
        <end position="177"/>
    </location>
</feature>
<evidence type="ECO:0000256" key="8">
    <source>
        <dbReference type="ARBA" id="ARBA00047469"/>
    </source>
</evidence>
<dbReference type="Pfam" id="PF09334">
    <property type="entry name" value="tRNA-synt_1g"/>
    <property type="match status" value="1"/>
</dbReference>
<feature type="domain" description="Leucyl-tRNA synthetase editing" evidence="14">
    <location>
        <begin position="228"/>
        <end position="421"/>
    </location>
</feature>
<dbReference type="PRINTS" id="PR00985">
    <property type="entry name" value="TRNASYNTHLEU"/>
</dbReference>
<dbReference type="Pfam" id="PF00133">
    <property type="entry name" value="tRNA-synt_1"/>
    <property type="match status" value="1"/>
</dbReference>
<dbReference type="NCBIfam" id="TIGR00396">
    <property type="entry name" value="leuS_bact"/>
    <property type="match status" value="1"/>
</dbReference>
<reference evidence="15 16" key="1">
    <citation type="submission" date="2014-12" db="EMBL/GenBank/DDBJ databases">
        <title>Denitrispirillum autotrophicum gen. nov., sp. nov., Denitrifying, Facultatively Autotrophic Bacteria Isolated from Rice Paddy Soil.</title>
        <authorList>
            <person name="Ishii S."/>
            <person name="Ashida N."/>
            <person name="Ohno H."/>
            <person name="Otsuka S."/>
            <person name="Yokota A."/>
            <person name="Senoo K."/>
        </authorList>
    </citation>
    <scope>NUCLEOTIDE SEQUENCE [LARGE SCALE GENOMIC DNA]</scope>
    <source>
        <strain evidence="15 16">TSA66</strain>
    </source>
</reference>
<dbReference type="FunFam" id="3.10.20.590:FF:000001">
    <property type="entry name" value="Leucine--tRNA ligase"/>
    <property type="match status" value="1"/>
</dbReference>
<dbReference type="EC" id="6.1.1.4" evidence="9"/>
<dbReference type="PANTHER" id="PTHR43740:SF2">
    <property type="entry name" value="LEUCINE--TRNA LIGASE, MITOCHONDRIAL"/>
    <property type="match status" value="1"/>
</dbReference>
<dbReference type="Gene3D" id="2.20.28.290">
    <property type="match status" value="1"/>
</dbReference>
<evidence type="ECO:0000256" key="1">
    <source>
        <dbReference type="ARBA" id="ARBA00005594"/>
    </source>
</evidence>
<dbReference type="GO" id="GO:0005524">
    <property type="term" value="F:ATP binding"/>
    <property type="evidence" value="ECO:0007669"/>
    <property type="project" value="UniProtKB-UniRule"/>
</dbReference>
<dbReference type="FunFam" id="1.10.730.10:FF:000003">
    <property type="entry name" value="Leucine--tRNA ligase"/>
    <property type="match status" value="1"/>
</dbReference>
<evidence type="ECO:0000313" key="15">
    <source>
        <dbReference type="EMBL" id="KIF81765.1"/>
    </source>
</evidence>
<feature type="short sequence motif" description="'HIGH' region" evidence="9">
    <location>
        <begin position="48"/>
        <end position="58"/>
    </location>
</feature>
<dbReference type="FunFam" id="3.40.50.620:FF:000056">
    <property type="entry name" value="Leucine--tRNA ligase"/>
    <property type="match status" value="1"/>
</dbReference>
<accession>A0A0C2BKK0</accession>
<evidence type="ECO:0000256" key="2">
    <source>
        <dbReference type="ARBA" id="ARBA00022490"/>
    </source>
</evidence>
<proteinExistence type="inferred from homology"/>
<comment type="caution">
    <text evidence="15">The sequence shown here is derived from an EMBL/GenBank/DDBJ whole genome shotgun (WGS) entry which is preliminary data.</text>
</comment>
<dbReference type="FunFam" id="3.90.740.10:FF:000012">
    <property type="entry name" value="Leucine--tRNA ligase"/>
    <property type="match status" value="1"/>
</dbReference>
<feature type="short sequence motif" description="'KMSKS' region" evidence="9">
    <location>
        <begin position="638"/>
        <end position="642"/>
    </location>
</feature>
<dbReference type="InterPro" id="IPR014729">
    <property type="entry name" value="Rossmann-like_a/b/a_fold"/>
</dbReference>
<evidence type="ECO:0000259" key="11">
    <source>
        <dbReference type="Pfam" id="PF00133"/>
    </source>
</evidence>
<evidence type="ECO:0000259" key="13">
    <source>
        <dbReference type="Pfam" id="PF09334"/>
    </source>
</evidence>
<dbReference type="InterPro" id="IPR002300">
    <property type="entry name" value="aa-tRNA-synth_Ia"/>
</dbReference>
<dbReference type="InterPro" id="IPR009008">
    <property type="entry name" value="Val/Leu/Ile-tRNA-synth_edit"/>
</dbReference>
<evidence type="ECO:0000256" key="5">
    <source>
        <dbReference type="ARBA" id="ARBA00022840"/>
    </source>
</evidence>
<dbReference type="InterPro" id="IPR009080">
    <property type="entry name" value="tRNAsynth_Ia_anticodon-bd"/>
</dbReference>
<comment type="subcellular location">
    <subcellularLocation>
        <location evidence="9">Cytoplasm</location>
    </subcellularLocation>
</comment>
<dbReference type="AlphaFoldDB" id="A0A0C2BKK0"/>
<dbReference type="EMBL" id="JWJG01000028">
    <property type="protein sequence ID" value="KIF81765.1"/>
    <property type="molecule type" value="Genomic_DNA"/>
</dbReference>
<dbReference type="Proteomes" id="UP000031572">
    <property type="component" value="Unassembled WGS sequence"/>
</dbReference>
<protein>
    <recommendedName>
        <fullName evidence="9">Leucine--tRNA ligase</fullName>
        <ecNumber evidence="9">6.1.1.4</ecNumber>
    </recommendedName>
    <alternativeName>
        <fullName evidence="9">Leucyl-tRNA synthetase</fullName>
        <shortName evidence="9">LeuRS</shortName>
    </alternativeName>
</protein>
<dbReference type="InterPro" id="IPR015413">
    <property type="entry name" value="Methionyl/Leucyl_tRNA_Synth"/>
</dbReference>
<dbReference type="InterPro" id="IPR013155">
    <property type="entry name" value="M/V/L/I-tRNA-synth_anticd-bd"/>
</dbReference>
<dbReference type="Pfam" id="PF08264">
    <property type="entry name" value="Anticodon_1"/>
    <property type="match status" value="1"/>
</dbReference>
<dbReference type="SUPFAM" id="SSF50677">
    <property type="entry name" value="ValRS/IleRS/LeuRS editing domain"/>
    <property type="match status" value="1"/>
</dbReference>
<dbReference type="CDD" id="cd00812">
    <property type="entry name" value="LeuRS_core"/>
    <property type="match status" value="1"/>
</dbReference>
<dbReference type="PROSITE" id="PS00178">
    <property type="entry name" value="AA_TRNA_LIGASE_I"/>
    <property type="match status" value="1"/>
</dbReference>
<dbReference type="HAMAP" id="MF_00049_B">
    <property type="entry name" value="Leu_tRNA_synth_B"/>
    <property type="match status" value="1"/>
</dbReference>
<dbReference type="OrthoDB" id="9810365at2"/>
<dbReference type="CDD" id="cd07958">
    <property type="entry name" value="Anticodon_Ia_Leu_BEm"/>
    <property type="match status" value="1"/>
</dbReference>
<name>A0A0C2BKK0_9BURK</name>
<dbReference type="Gene3D" id="3.10.20.590">
    <property type="match status" value="1"/>
</dbReference>
<comment type="similarity">
    <text evidence="1 9 10">Belongs to the class-I aminoacyl-tRNA synthetase family.</text>
</comment>
<dbReference type="SUPFAM" id="SSF47323">
    <property type="entry name" value="Anticodon-binding domain of a subclass of class I aminoacyl-tRNA synthetases"/>
    <property type="match status" value="1"/>
</dbReference>
<dbReference type="InterPro" id="IPR001412">
    <property type="entry name" value="aa-tRNA-synth_I_CS"/>
</dbReference>
<dbReference type="FunFam" id="3.40.50.620:FF:000003">
    <property type="entry name" value="Leucine--tRNA ligase"/>
    <property type="match status" value="1"/>
</dbReference>
<dbReference type="GO" id="GO:0005829">
    <property type="term" value="C:cytosol"/>
    <property type="evidence" value="ECO:0007669"/>
    <property type="project" value="TreeGrafter"/>
</dbReference>
<evidence type="ECO:0000259" key="14">
    <source>
        <dbReference type="Pfam" id="PF13603"/>
    </source>
</evidence>
<dbReference type="RefSeq" id="WP_040040521.1">
    <property type="nucleotide sequence ID" value="NZ_JWJG01000028.1"/>
</dbReference>
<evidence type="ECO:0000256" key="3">
    <source>
        <dbReference type="ARBA" id="ARBA00022598"/>
    </source>
</evidence>
<feature type="binding site" evidence="9">
    <location>
        <position position="641"/>
    </location>
    <ligand>
        <name>ATP</name>
        <dbReference type="ChEBI" id="CHEBI:30616"/>
    </ligand>
</feature>
<dbReference type="GO" id="GO:0006429">
    <property type="term" value="P:leucyl-tRNA aminoacylation"/>
    <property type="evidence" value="ECO:0007669"/>
    <property type="project" value="UniProtKB-UniRule"/>
</dbReference>
<organism evidence="15 16">
    <name type="scientific">Noviherbaspirillum autotrophicum</name>
    <dbReference type="NCBI Taxonomy" id="709839"/>
    <lineage>
        <taxon>Bacteria</taxon>
        <taxon>Pseudomonadati</taxon>
        <taxon>Pseudomonadota</taxon>
        <taxon>Betaproteobacteria</taxon>
        <taxon>Burkholderiales</taxon>
        <taxon>Oxalobacteraceae</taxon>
        <taxon>Noviherbaspirillum</taxon>
    </lineage>
</organism>
<dbReference type="GO" id="GO:0002161">
    <property type="term" value="F:aminoacyl-tRNA deacylase activity"/>
    <property type="evidence" value="ECO:0007669"/>
    <property type="project" value="InterPro"/>
</dbReference>
<feature type="domain" description="Aminoacyl-tRNA synthetase class Ia" evidence="11">
    <location>
        <begin position="638"/>
        <end position="676"/>
    </location>
</feature>
<dbReference type="InterPro" id="IPR025709">
    <property type="entry name" value="Leu_tRNA-synth_edit"/>
</dbReference>
<dbReference type="Gene3D" id="3.40.50.620">
    <property type="entry name" value="HUPs"/>
    <property type="match status" value="2"/>
</dbReference>
<sequence length="879" mass="98505">MQEKYLPADVEKAAQDHWRAIDAYKTVEHAKDKNGRDKKKFYACSMLPYPSGKLHMGHVRNYTINDMLTRFLRMNGYNVLMPMGWDAFGLPAENAALKNKVPPAQWTYDNIAYMKKQMQAMGLAIDWSREVATCDPSYYKWNQWLFLKMLKKGIAYRKTQIVNWDPVDQTVLANEQVIDGRGWRTGALVEKREIPGYYLKITDYAEELLDCVANKLPGWPERVRLMQENWIGKSEGVRFAFSHDIKDGEGKLIQEGKMFVFTTRADTIMGVTFCAVAPEHPLATHAAASNPKLAAFIEECKKGGTTEAELALREKEGMPTGLFVTHPLTGAQVEVWVGNYVLMSYGDGAVMGVPAHDERDFAFAKKYNLPIKQVIAVEGESYSTDAWQEWYGDKQRGVTVNSGAYDGLSYKAAVDKIAADLAVKGNGEKKTTWRLRDWGISRQRYWGTPIPIIHCDDCGSVPVPEKDLPVVLPQDCVPDGTGNPLNKREDFLKVDCPCCGKPARRETDTMDTFVDSSWYFMRYCDPTNNEKMVAGGTDYWMPMDQYIGGIEHAILHLLYARFWTKVMRDLALVKIDEPFVNLLTQGMVLKGAFFHKPADAGKNYYWEHEVDVITNEHGQIVGGKLKKDGTPLEYEMTTMSKSKNNGVDPQELIDQYGADTARLFVMFASPPEQTLEWNDAGVEGAHRFLRRVWTYAHAQSVRIAAAGALDASALNEQQKALRREVYKILQQAEHDYKRLQYNTVVSACMKMLNTLEDAKLDDSGAAVASEALSIFLRLLSPVAPHITSVLWNELGFAKVHGDILDAPWPQVDAGALEQAEIELVVQVNGKLRGSVKVPKAADKAAIEAAALANENVKKFVEGTPKKVIIVPGKLVNIVA</sequence>
<keyword evidence="3 9" id="KW-0436">Ligase</keyword>
<dbReference type="STRING" id="709839.TSA66_14695"/>
<gene>
    <name evidence="9 15" type="primary">leuS</name>
    <name evidence="15" type="ORF">TSA66_14695</name>
</gene>
<dbReference type="Gene3D" id="1.10.730.10">
    <property type="entry name" value="Isoleucyl-tRNA Synthetase, Domain 1"/>
    <property type="match status" value="1"/>
</dbReference>
<keyword evidence="16" id="KW-1185">Reference proteome</keyword>
<keyword evidence="7 9" id="KW-0030">Aminoacyl-tRNA synthetase</keyword>
<keyword evidence="5 9" id="KW-0067">ATP-binding</keyword>
<keyword evidence="4 9" id="KW-0547">Nucleotide-binding</keyword>
<dbReference type="GO" id="GO:0004823">
    <property type="term" value="F:leucine-tRNA ligase activity"/>
    <property type="evidence" value="ECO:0007669"/>
    <property type="project" value="UniProtKB-UniRule"/>
</dbReference>
<evidence type="ECO:0000256" key="4">
    <source>
        <dbReference type="ARBA" id="ARBA00022741"/>
    </source>
</evidence>
<keyword evidence="2 9" id="KW-0963">Cytoplasm</keyword>
<feature type="domain" description="Methionyl/Valyl/Leucyl/Isoleucyl-tRNA synthetase anticodon-binding" evidence="12">
    <location>
        <begin position="719"/>
        <end position="843"/>
    </location>
</feature>
<evidence type="ECO:0000256" key="10">
    <source>
        <dbReference type="RuleBase" id="RU363035"/>
    </source>
</evidence>
<evidence type="ECO:0000256" key="7">
    <source>
        <dbReference type="ARBA" id="ARBA00023146"/>
    </source>
</evidence>
<evidence type="ECO:0000256" key="6">
    <source>
        <dbReference type="ARBA" id="ARBA00022917"/>
    </source>
</evidence>
<evidence type="ECO:0000259" key="12">
    <source>
        <dbReference type="Pfam" id="PF08264"/>
    </source>
</evidence>
<dbReference type="InterPro" id="IPR002302">
    <property type="entry name" value="Leu-tRNA-ligase"/>
</dbReference>
<dbReference type="SUPFAM" id="SSF52374">
    <property type="entry name" value="Nucleotidylyl transferase"/>
    <property type="match status" value="1"/>
</dbReference>